<keyword evidence="15" id="KW-1185">Reference proteome</keyword>
<dbReference type="GeneID" id="20211622"/>
<dbReference type="InterPro" id="IPR003903">
    <property type="entry name" value="UIM_dom"/>
</dbReference>
<feature type="domain" description="VHS" evidence="12">
    <location>
        <begin position="16"/>
        <end position="143"/>
    </location>
</feature>
<dbReference type="GO" id="GO:0031623">
    <property type="term" value="P:receptor internalization"/>
    <property type="evidence" value="ECO:0000318"/>
    <property type="project" value="GO_Central"/>
</dbReference>
<evidence type="ECO:0000256" key="3">
    <source>
        <dbReference type="ARBA" id="ARBA00022490"/>
    </source>
</evidence>
<dbReference type="PROSITE" id="PS50179">
    <property type="entry name" value="VHS"/>
    <property type="match status" value="1"/>
</dbReference>
<accession>T1FS25</accession>
<keyword evidence="5" id="KW-0479">Metal-binding</keyword>
<feature type="compositionally biased region" description="Polar residues" evidence="10">
    <location>
        <begin position="239"/>
        <end position="249"/>
    </location>
</feature>
<dbReference type="CDD" id="cd15720">
    <property type="entry name" value="FYVE_Hrs"/>
    <property type="match status" value="1"/>
</dbReference>
<dbReference type="AlphaFoldDB" id="T1FS25"/>
<dbReference type="PANTHER" id="PTHR46275:SF1">
    <property type="entry name" value="HEPATOCYTE GROWTH FACTOR-REGULATED TYROSINE KINASE SUBSTRATE"/>
    <property type="match status" value="1"/>
</dbReference>
<evidence type="ECO:0000259" key="11">
    <source>
        <dbReference type="PROSITE" id="PS50178"/>
    </source>
</evidence>
<keyword evidence="6 8" id="KW-0863">Zinc-finger</keyword>
<feature type="compositionally biased region" description="Low complexity" evidence="10">
    <location>
        <begin position="263"/>
        <end position="272"/>
    </location>
</feature>
<dbReference type="InterPro" id="IPR024641">
    <property type="entry name" value="HRS_helical"/>
</dbReference>
<dbReference type="EMBL" id="KB095959">
    <property type="protein sequence ID" value="ESO09504.1"/>
    <property type="molecule type" value="Genomic_DNA"/>
</dbReference>
<feature type="coiled-coil region" evidence="9">
    <location>
        <begin position="468"/>
        <end position="509"/>
    </location>
</feature>
<dbReference type="GO" id="GO:0008270">
    <property type="term" value="F:zinc ion binding"/>
    <property type="evidence" value="ECO:0007669"/>
    <property type="project" value="UniProtKB-KW"/>
</dbReference>
<dbReference type="InParanoid" id="T1FS25"/>
<dbReference type="RefSeq" id="XP_009012597.1">
    <property type="nucleotide sequence ID" value="XM_009014349.1"/>
</dbReference>
<dbReference type="SMART" id="SM00288">
    <property type="entry name" value="VHS"/>
    <property type="match status" value="1"/>
</dbReference>
<dbReference type="Pfam" id="PF00790">
    <property type="entry name" value="VHS"/>
    <property type="match status" value="1"/>
</dbReference>
<dbReference type="OrthoDB" id="957735at2759"/>
<evidence type="ECO:0000256" key="6">
    <source>
        <dbReference type="ARBA" id="ARBA00022771"/>
    </source>
</evidence>
<evidence type="ECO:0000256" key="8">
    <source>
        <dbReference type="PROSITE-ProRule" id="PRU00091"/>
    </source>
</evidence>
<proteinExistence type="predicted"/>
<protein>
    <recommendedName>
        <fullName evidence="2">Hepatocyte growth factor-regulated tyrosine kinase substrate</fullName>
    </recommendedName>
</protein>
<dbReference type="InterPro" id="IPR017073">
    <property type="entry name" value="HGS/VPS27"/>
</dbReference>
<dbReference type="GO" id="GO:0035091">
    <property type="term" value="F:phosphatidylinositol binding"/>
    <property type="evidence" value="ECO:0007669"/>
    <property type="project" value="InterPro"/>
</dbReference>
<feature type="region of interest" description="Disordered" evidence="10">
    <location>
        <begin position="226"/>
        <end position="327"/>
    </location>
</feature>
<dbReference type="PROSITE" id="PS50178">
    <property type="entry name" value="ZF_FYVE"/>
    <property type="match status" value="1"/>
</dbReference>
<feature type="compositionally biased region" description="Low complexity" evidence="10">
    <location>
        <begin position="309"/>
        <end position="324"/>
    </location>
</feature>
<dbReference type="HOGENOM" id="CLU_013062_1_0_1"/>
<reference evidence="14" key="3">
    <citation type="submission" date="2015-06" db="UniProtKB">
        <authorList>
            <consortium name="EnsemblMetazoa"/>
        </authorList>
    </citation>
    <scope>IDENTIFICATION</scope>
</reference>
<feature type="domain" description="FYVE-type" evidence="11">
    <location>
        <begin position="160"/>
        <end position="220"/>
    </location>
</feature>
<evidence type="ECO:0000256" key="4">
    <source>
        <dbReference type="ARBA" id="ARBA00022553"/>
    </source>
</evidence>
<dbReference type="Gene3D" id="1.20.5.1940">
    <property type="match status" value="1"/>
</dbReference>
<dbReference type="InterPro" id="IPR017455">
    <property type="entry name" value="Znf_FYVE-rel"/>
</dbReference>
<feature type="compositionally biased region" description="Low complexity" evidence="10">
    <location>
        <begin position="288"/>
        <end position="301"/>
    </location>
</feature>
<dbReference type="InterPro" id="IPR011011">
    <property type="entry name" value="Znf_FYVE_PHD"/>
</dbReference>
<dbReference type="InterPro" id="IPR002014">
    <property type="entry name" value="VHS_dom"/>
</dbReference>
<dbReference type="EMBL" id="AMQM01002978">
    <property type="status" value="NOT_ANNOTATED_CDS"/>
    <property type="molecule type" value="Genomic_DNA"/>
</dbReference>
<keyword evidence="3" id="KW-0963">Cytoplasm</keyword>
<dbReference type="CDD" id="cd21387">
    <property type="entry name" value="GAT_Hrs"/>
    <property type="match status" value="1"/>
</dbReference>
<dbReference type="eggNOG" id="KOG1818">
    <property type="taxonomic scope" value="Eukaryota"/>
</dbReference>
<evidence type="ECO:0000256" key="5">
    <source>
        <dbReference type="ARBA" id="ARBA00022723"/>
    </source>
</evidence>
<dbReference type="Gene3D" id="1.25.40.90">
    <property type="match status" value="1"/>
</dbReference>
<dbReference type="InterPro" id="IPR008942">
    <property type="entry name" value="ENTH_VHS"/>
</dbReference>
<reference evidence="13 15" key="2">
    <citation type="journal article" date="2013" name="Nature">
        <title>Insights into bilaterian evolution from three spiralian genomes.</title>
        <authorList>
            <person name="Simakov O."/>
            <person name="Marletaz F."/>
            <person name="Cho S.J."/>
            <person name="Edsinger-Gonzales E."/>
            <person name="Havlak P."/>
            <person name="Hellsten U."/>
            <person name="Kuo D.H."/>
            <person name="Larsson T."/>
            <person name="Lv J."/>
            <person name="Arendt D."/>
            <person name="Savage R."/>
            <person name="Osoegawa K."/>
            <person name="de Jong P."/>
            <person name="Grimwood J."/>
            <person name="Chapman J.A."/>
            <person name="Shapiro H."/>
            <person name="Aerts A."/>
            <person name="Otillar R.P."/>
            <person name="Terry A.Y."/>
            <person name="Boore J.L."/>
            <person name="Grigoriev I.V."/>
            <person name="Lindberg D.R."/>
            <person name="Seaver E.C."/>
            <person name="Weisblat D.A."/>
            <person name="Putnam N.H."/>
            <person name="Rokhsar D.S."/>
        </authorList>
    </citation>
    <scope>NUCLEOTIDE SEQUENCE</scope>
</reference>
<dbReference type="STRING" id="6412.T1FS25"/>
<sequence length="778" mass="88691">MFSSKTAVFDRLLDKATSKLLLDPDWDSTLQLCDNIRQGDVQPSYALNAIKKKIENENPHVSKYALHVLESVVKNCGSIVHIEMATRDFMDFLKDQARKRQEPVKNKIVELVQVWSHAFRNEPSYKVVQDAYNEMKREGFAFPTLKESDAMFLAEKAPEWRDGELCHRCRAAFTTFNRKHHCRACGQVFCQKCSSKTSIIPKYGIEKEVRVCDSCFEQISKPASSAEKKDELPAEYLSSPLSKQSQAPPSRTEAEIQEEEELQLALALSQSEAEAKEKQKQRASYGFSSSNAASTMSSSSNKPTESLYSVPVKQSQQQPQQQPVMDTSDMDPELARYLNRNYWQQKSFEMKNPSVATNVPVTQPSAPLGSITANNKKIEENGLSEAAVAAVNNADEQQKGEDEEEREQFLKALSSSIEIFVNRMKSNSQRGRNITNDSSVQTLFMTLNAMHPTLLKYISQQEDNRAHYESLQDKLSQLKDARDALDVLREEHREKTRRKQEEMERLRQIQLAQKLEILRQKKQVYLEYQRQMALQRMHEQELEMRKRLEMQKQEQQMKAMQYGFPQGYAAQTMPPQPMMYQQIPGQVPYAVNQMQVPPTQAQQQQQQQPYLNNAYVQPGVAHPQPQQPNVAGYQPQMPLHEYPAASTLPQQQPIVPPAIVRPGINAVAEAQHQYAQQPPNINVANAQLPPTFQQQQQPNVAGYVPQQVMLNQQQQQLAYQQQPGMLQQAAPQQMAAYPLNYSQTTNSLPDPQQQGNYYSNGLAQHRPGPNEAELINFD</sequence>
<evidence type="ECO:0000256" key="10">
    <source>
        <dbReference type="SAM" id="MobiDB-lite"/>
    </source>
</evidence>
<name>T1FS25_HELRO</name>
<dbReference type="CDD" id="cd03569">
    <property type="entry name" value="VHS_Hrs"/>
    <property type="match status" value="1"/>
</dbReference>
<keyword evidence="9" id="KW-0175">Coiled coil</keyword>
<gene>
    <name evidence="14" type="primary">20211622</name>
    <name evidence="13" type="ORF">HELRODRAFT_190525</name>
</gene>
<organism evidence="14 15">
    <name type="scientific">Helobdella robusta</name>
    <name type="common">Californian leech</name>
    <dbReference type="NCBI Taxonomy" id="6412"/>
    <lineage>
        <taxon>Eukaryota</taxon>
        <taxon>Metazoa</taxon>
        <taxon>Spiralia</taxon>
        <taxon>Lophotrochozoa</taxon>
        <taxon>Annelida</taxon>
        <taxon>Clitellata</taxon>
        <taxon>Hirudinea</taxon>
        <taxon>Rhynchobdellida</taxon>
        <taxon>Glossiphoniidae</taxon>
        <taxon>Helobdella</taxon>
    </lineage>
</organism>
<comment type="subcellular location">
    <subcellularLocation>
        <location evidence="1">Cytoplasm</location>
    </subcellularLocation>
</comment>
<dbReference type="Pfam" id="PF01363">
    <property type="entry name" value="FYVE"/>
    <property type="match status" value="1"/>
</dbReference>
<dbReference type="SUPFAM" id="SSF57903">
    <property type="entry name" value="FYVE/PHD zinc finger"/>
    <property type="match status" value="1"/>
</dbReference>
<evidence type="ECO:0000259" key="12">
    <source>
        <dbReference type="PROSITE" id="PS50179"/>
    </source>
</evidence>
<dbReference type="InterPro" id="IPR000306">
    <property type="entry name" value="Znf_FYVE"/>
</dbReference>
<dbReference type="SMART" id="SM00064">
    <property type="entry name" value="FYVE"/>
    <property type="match status" value="1"/>
</dbReference>
<keyword evidence="7" id="KW-0862">Zinc</keyword>
<dbReference type="PROSITE" id="PS50330">
    <property type="entry name" value="UIM"/>
    <property type="match status" value="1"/>
</dbReference>
<evidence type="ECO:0000313" key="15">
    <source>
        <dbReference type="Proteomes" id="UP000015101"/>
    </source>
</evidence>
<dbReference type="CTD" id="20211622"/>
<dbReference type="GO" id="GO:0043130">
    <property type="term" value="F:ubiquitin binding"/>
    <property type="evidence" value="ECO:0000318"/>
    <property type="project" value="GO_Central"/>
</dbReference>
<dbReference type="InterPro" id="IPR013083">
    <property type="entry name" value="Znf_RING/FYVE/PHD"/>
</dbReference>
<evidence type="ECO:0000256" key="7">
    <source>
        <dbReference type="ARBA" id="ARBA00022833"/>
    </source>
</evidence>
<dbReference type="KEGG" id="hro:HELRODRAFT_190525"/>
<dbReference type="PANTHER" id="PTHR46275">
    <property type="entry name" value="HEPATOCYTE GROWTH FACTOR-REGULATED TYROSINE KINASE SUBSTRATE"/>
    <property type="match status" value="1"/>
</dbReference>
<dbReference type="GO" id="GO:0005769">
    <property type="term" value="C:early endosome"/>
    <property type="evidence" value="ECO:0000318"/>
    <property type="project" value="GO_Central"/>
</dbReference>
<keyword evidence="4" id="KW-0597">Phosphoprotein</keyword>
<evidence type="ECO:0000313" key="14">
    <source>
        <dbReference type="EnsemblMetazoa" id="HelroP190525"/>
    </source>
</evidence>
<dbReference type="Pfam" id="PF12210">
    <property type="entry name" value="Hrs_helical"/>
    <property type="match status" value="1"/>
</dbReference>
<dbReference type="EnsemblMetazoa" id="HelroT190525">
    <property type="protein sequence ID" value="HelroP190525"/>
    <property type="gene ID" value="HelroG190525"/>
</dbReference>
<dbReference type="OMA" id="DQQCSAK"/>
<dbReference type="Gene3D" id="3.30.40.10">
    <property type="entry name" value="Zinc/RING finger domain, C3HC4 (zinc finger)"/>
    <property type="match status" value="1"/>
</dbReference>
<evidence type="ECO:0000313" key="13">
    <source>
        <dbReference type="EMBL" id="ESO09504.1"/>
    </source>
</evidence>
<dbReference type="Proteomes" id="UP000015101">
    <property type="component" value="Unassembled WGS sequence"/>
</dbReference>
<dbReference type="FunCoup" id="T1FS25">
    <property type="interactions" value="1408"/>
</dbReference>
<dbReference type="FunFam" id="3.30.40.10:FF:000105">
    <property type="entry name" value="WD repeat and FYVE domain-containing protein 2"/>
    <property type="match status" value="1"/>
</dbReference>
<evidence type="ECO:0000256" key="2">
    <source>
        <dbReference type="ARBA" id="ARBA00015450"/>
    </source>
</evidence>
<dbReference type="GO" id="GO:0032456">
    <property type="term" value="P:endocytic recycling"/>
    <property type="evidence" value="ECO:0000318"/>
    <property type="project" value="GO_Central"/>
</dbReference>
<dbReference type="SUPFAM" id="SSF48464">
    <property type="entry name" value="ENTH/VHS domain"/>
    <property type="match status" value="1"/>
</dbReference>
<dbReference type="PIRSF" id="PIRSF036956">
    <property type="entry name" value="Hrs_Vps27"/>
    <property type="match status" value="1"/>
</dbReference>
<evidence type="ECO:0000256" key="9">
    <source>
        <dbReference type="SAM" id="Coils"/>
    </source>
</evidence>
<evidence type="ECO:0000256" key="1">
    <source>
        <dbReference type="ARBA" id="ARBA00004496"/>
    </source>
</evidence>
<reference evidence="15" key="1">
    <citation type="submission" date="2012-12" db="EMBL/GenBank/DDBJ databases">
        <authorList>
            <person name="Hellsten U."/>
            <person name="Grimwood J."/>
            <person name="Chapman J.A."/>
            <person name="Shapiro H."/>
            <person name="Aerts A."/>
            <person name="Otillar R.P."/>
            <person name="Terry A.Y."/>
            <person name="Boore J.L."/>
            <person name="Simakov O."/>
            <person name="Marletaz F."/>
            <person name="Cho S.-J."/>
            <person name="Edsinger-Gonzales E."/>
            <person name="Havlak P."/>
            <person name="Kuo D.-H."/>
            <person name="Larsson T."/>
            <person name="Lv J."/>
            <person name="Arendt D."/>
            <person name="Savage R."/>
            <person name="Osoegawa K."/>
            <person name="de Jong P."/>
            <person name="Lindberg D.R."/>
            <person name="Seaver E.C."/>
            <person name="Weisblat D.A."/>
            <person name="Putnam N.H."/>
            <person name="Grigoriev I.V."/>
            <person name="Rokhsar D.S."/>
        </authorList>
    </citation>
    <scope>NUCLEOTIDE SEQUENCE</scope>
</reference>